<dbReference type="AlphaFoldDB" id="A0AAD4SUW0"/>
<name>A0AAD4SUW0_9MAGN</name>
<keyword evidence="2" id="KW-1185">Reference proteome</keyword>
<dbReference type="EMBL" id="JAJJMB010008592">
    <property type="protein sequence ID" value="KAI3922824.1"/>
    <property type="molecule type" value="Genomic_DNA"/>
</dbReference>
<organism evidence="1 2">
    <name type="scientific">Papaver atlanticum</name>
    <dbReference type="NCBI Taxonomy" id="357466"/>
    <lineage>
        <taxon>Eukaryota</taxon>
        <taxon>Viridiplantae</taxon>
        <taxon>Streptophyta</taxon>
        <taxon>Embryophyta</taxon>
        <taxon>Tracheophyta</taxon>
        <taxon>Spermatophyta</taxon>
        <taxon>Magnoliopsida</taxon>
        <taxon>Ranunculales</taxon>
        <taxon>Papaveraceae</taxon>
        <taxon>Papaveroideae</taxon>
        <taxon>Papaver</taxon>
    </lineage>
</organism>
<feature type="non-terminal residue" evidence="1">
    <location>
        <position position="75"/>
    </location>
</feature>
<reference evidence="1" key="1">
    <citation type="submission" date="2022-04" db="EMBL/GenBank/DDBJ databases">
        <title>A functionally conserved STORR gene fusion in Papaver species that diverged 16.8 million years ago.</title>
        <authorList>
            <person name="Catania T."/>
        </authorList>
    </citation>
    <scope>NUCLEOTIDE SEQUENCE</scope>
    <source>
        <strain evidence="1">S-188037</strain>
    </source>
</reference>
<comment type="caution">
    <text evidence="1">The sequence shown here is derived from an EMBL/GenBank/DDBJ whole genome shotgun (WGS) entry which is preliminary data.</text>
</comment>
<dbReference type="Proteomes" id="UP001202328">
    <property type="component" value="Unassembled WGS sequence"/>
</dbReference>
<protein>
    <submittedName>
        <fullName evidence="1">Uncharacterized protein</fullName>
    </submittedName>
</protein>
<evidence type="ECO:0000313" key="1">
    <source>
        <dbReference type="EMBL" id="KAI3922824.1"/>
    </source>
</evidence>
<proteinExistence type="predicted"/>
<accession>A0AAD4SUW0</accession>
<evidence type="ECO:0000313" key="2">
    <source>
        <dbReference type="Proteomes" id="UP001202328"/>
    </source>
</evidence>
<sequence>MQHLEWRSADDNLYTLYHESKRARGGMSTKVGMFIGNCLHLWRGEVLPSNSEFWVAMEEASRVGVGCSFIDQNID</sequence>
<gene>
    <name evidence="1" type="ORF">MKW98_006955</name>
</gene>